<keyword evidence="3" id="KW-1185">Reference proteome</keyword>
<keyword evidence="2" id="KW-0378">Hydrolase</keyword>
<dbReference type="SUPFAM" id="SSF53474">
    <property type="entry name" value="alpha/beta-Hydrolases"/>
    <property type="match status" value="1"/>
</dbReference>
<dbReference type="Gene3D" id="3.40.50.1820">
    <property type="entry name" value="alpha/beta hydrolase"/>
    <property type="match status" value="1"/>
</dbReference>
<evidence type="ECO:0000313" key="2">
    <source>
        <dbReference type="EMBL" id="NNM47321.1"/>
    </source>
</evidence>
<organism evidence="2 3">
    <name type="scientific">Knoellia koreensis</name>
    <dbReference type="NCBI Taxonomy" id="2730921"/>
    <lineage>
        <taxon>Bacteria</taxon>
        <taxon>Bacillati</taxon>
        <taxon>Actinomycetota</taxon>
        <taxon>Actinomycetes</taxon>
        <taxon>Micrococcales</taxon>
        <taxon>Intrasporangiaceae</taxon>
        <taxon>Knoellia</taxon>
    </lineage>
</organism>
<protein>
    <submittedName>
        <fullName evidence="2">Alpha/beta hydrolase</fullName>
    </submittedName>
</protein>
<feature type="domain" description="Serine aminopeptidase S33" evidence="1">
    <location>
        <begin position="76"/>
        <end position="133"/>
    </location>
</feature>
<accession>A0A849HLQ9</accession>
<dbReference type="InterPro" id="IPR022742">
    <property type="entry name" value="Hydrolase_4"/>
</dbReference>
<gene>
    <name evidence="2" type="ORF">HJG52_15090</name>
</gene>
<name>A0A849HLQ9_9MICO</name>
<evidence type="ECO:0000313" key="3">
    <source>
        <dbReference type="Proteomes" id="UP000588586"/>
    </source>
</evidence>
<dbReference type="RefSeq" id="WP_171244432.1">
    <property type="nucleotide sequence ID" value="NZ_JABEPQ010000003.1"/>
</dbReference>
<dbReference type="InterPro" id="IPR029058">
    <property type="entry name" value="AB_hydrolase_fold"/>
</dbReference>
<dbReference type="Proteomes" id="UP000588586">
    <property type="component" value="Unassembled WGS sequence"/>
</dbReference>
<dbReference type="EMBL" id="JABEPQ010000003">
    <property type="protein sequence ID" value="NNM47321.1"/>
    <property type="molecule type" value="Genomic_DNA"/>
</dbReference>
<dbReference type="GO" id="GO:0016787">
    <property type="term" value="F:hydrolase activity"/>
    <property type="evidence" value="ECO:0007669"/>
    <property type="project" value="UniProtKB-KW"/>
</dbReference>
<dbReference type="Pfam" id="PF12146">
    <property type="entry name" value="Hydrolase_4"/>
    <property type="match status" value="1"/>
</dbReference>
<dbReference type="AlphaFoldDB" id="A0A849HLQ9"/>
<comment type="caution">
    <text evidence="2">The sequence shown here is derived from an EMBL/GenBank/DDBJ whole genome shotgun (WGS) entry which is preliminary data.</text>
</comment>
<sequence length="205" mass="22218">MPAQLTWPVEPDGPSAVVLVLHGGRDRSQAPVREWQTAVLRMRPFAGALADASDGRIAVAAIRYAVRGWNGAAASPLRDTELALEQVTGRHPDLPLGLLGHSMGGRVALQLGGDERVRAIAALAPWVEPQDPVRSHPGLHVLIRHGTRDRMTSPKRSKAYAEALAARGVDVTYESVSGGDHAMLRQASQWHQRTADYLVRQLLTD</sequence>
<proteinExistence type="predicted"/>
<reference evidence="2 3" key="1">
    <citation type="submission" date="2020-04" db="EMBL/GenBank/DDBJ databases">
        <title>Knoellia sp. isolate from air conditioner.</title>
        <authorList>
            <person name="Chea S."/>
            <person name="Kim D.-U."/>
        </authorList>
    </citation>
    <scope>NUCLEOTIDE SEQUENCE [LARGE SCALE GENOMIC DNA]</scope>
    <source>
        <strain evidence="2 3">DB2414S</strain>
    </source>
</reference>
<evidence type="ECO:0000259" key="1">
    <source>
        <dbReference type="Pfam" id="PF12146"/>
    </source>
</evidence>